<keyword evidence="4" id="KW-0862">Zinc</keyword>
<dbReference type="AlphaFoldDB" id="A0A7M7R9J3"/>
<evidence type="ECO:0000256" key="2">
    <source>
        <dbReference type="ARBA" id="ARBA00022723"/>
    </source>
</evidence>
<feature type="domain" description="RanBP2-type" evidence="10">
    <location>
        <begin position="19"/>
        <end position="48"/>
    </location>
</feature>
<evidence type="ECO:0000256" key="8">
    <source>
        <dbReference type="PROSITE-ProRule" id="PRU00322"/>
    </source>
</evidence>
<dbReference type="RefSeq" id="XP_780545.2">
    <property type="nucleotide sequence ID" value="XM_775452.4"/>
</dbReference>
<dbReference type="GO" id="GO:0008270">
    <property type="term" value="F:zinc ion binding"/>
    <property type="evidence" value="ECO:0007669"/>
    <property type="project" value="UniProtKB-KW"/>
</dbReference>
<keyword evidence="5" id="KW-0805">Transcription regulation</keyword>
<feature type="compositionally biased region" description="Basic residues" evidence="9">
    <location>
        <begin position="77"/>
        <end position="95"/>
    </location>
</feature>
<evidence type="ECO:0000256" key="5">
    <source>
        <dbReference type="ARBA" id="ARBA00023015"/>
    </source>
</evidence>
<comment type="subcellular location">
    <subcellularLocation>
        <location evidence="1">Nucleus</location>
    </subcellularLocation>
</comment>
<feature type="compositionally biased region" description="Polar residues" evidence="9">
    <location>
        <begin position="135"/>
        <end position="149"/>
    </location>
</feature>
<dbReference type="InterPro" id="IPR033774">
    <property type="entry name" value="YAF2_RYBP"/>
</dbReference>
<keyword evidence="7" id="KW-0539">Nucleus</keyword>
<keyword evidence="3 8" id="KW-0863">Zinc-finger</keyword>
<dbReference type="GO" id="GO:0006355">
    <property type="term" value="P:regulation of DNA-templated transcription"/>
    <property type="evidence" value="ECO:0000318"/>
    <property type="project" value="GO_Central"/>
</dbReference>
<name>A0A7M7R9J3_STRPU</name>
<dbReference type="SUPFAM" id="SSF90209">
    <property type="entry name" value="Ran binding protein zinc finger-like"/>
    <property type="match status" value="1"/>
</dbReference>
<dbReference type="EnsemblMetazoa" id="XM_775452">
    <property type="protein sequence ID" value="XP_780545"/>
    <property type="gene ID" value="LOC575032"/>
</dbReference>
<evidence type="ECO:0000313" key="12">
    <source>
        <dbReference type="Proteomes" id="UP000007110"/>
    </source>
</evidence>
<dbReference type="Pfam" id="PF17219">
    <property type="entry name" value="YAF2_RYBP"/>
    <property type="match status" value="1"/>
</dbReference>
<feature type="region of interest" description="Disordered" evidence="9">
    <location>
        <begin position="124"/>
        <end position="149"/>
    </location>
</feature>
<dbReference type="GeneID" id="575032"/>
<dbReference type="PROSITE" id="PS50199">
    <property type="entry name" value="ZF_RANBP2_2"/>
    <property type="match status" value="1"/>
</dbReference>
<dbReference type="Gene3D" id="4.10.1060.10">
    <property type="entry name" value="Zinc finger, RanBP2-type"/>
    <property type="match status" value="1"/>
</dbReference>
<dbReference type="GO" id="GO:0005634">
    <property type="term" value="C:nucleus"/>
    <property type="evidence" value="ECO:0000318"/>
    <property type="project" value="GO_Central"/>
</dbReference>
<evidence type="ECO:0000256" key="9">
    <source>
        <dbReference type="SAM" id="MobiDB-lite"/>
    </source>
</evidence>
<dbReference type="PROSITE" id="PS01358">
    <property type="entry name" value="ZF_RANBP2_1"/>
    <property type="match status" value="1"/>
</dbReference>
<keyword evidence="2" id="KW-0479">Metal-binding</keyword>
<dbReference type="InterPro" id="IPR001876">
    <property type="entry name" value="Znf_RanBP2"/>
</dbReference>
<dbReference type="OrthoDB" id="10063208at2759"/>
<accession>A0A7M7R9J3</accession>
<keyword evidence="12" id="KW-1185">Reference proteome</keyword>
<dbReference type="PANTHER" id="PTHR12920">
    <property type="entry name" value="RYBP AND YAF2-RELATED"/>
    <property type="match status" value="1"/>
</dbReference>
<dbReference type="SMART" id="SM00547">
    <property type="entry name" value="ZnF_RBZ"/>
    <property type="match status" value="1"/>
</dbReference>
<dbReference type="OMA" id="TADHHSQ"/>
<dbReference type="Proteomes" id="UP000007110">
    <property type="component" value="Unassembled WGS sequence"/>
</dbReference>
<evidence type="ECO:0000313" key="11">
    <source>
        <dbReference type="EnsemblMetazoa" id="XP_780545"/>
    </source>
</evidence>
<evidence type="ECO:0000259" key="10">
    <source>
        <dbReference type="PROSITE" id="PS50199"/>
    </source>
</evidence>
<dbReference type="GO" id="GO:0003677">
    <property type="term" value="F:DNA binding"/>
    <property type="evidence" value="ECO:0000318"/>
    <property type="project" value="GO_Central"/>
</dbReference>
<dbReference type="KEGG" id="spu:575032"/>
<keyword evidence="6" id="KW-0804">Transcription</keyword>
<dbReference type="PANTHER" id="PTHR12920:SF4">
    <property type="entry name" value="GEO03726P1"/>
    <property type="match status" value="1"/>
</dbReference>
<dbReference type="GO" id="GO:0003712">
    <property type="term" value="F:transcription coregulator activity"/>
    <property type="evidence" value="ECO:0000318"/>
    <property type="project" value="GO_Central"/>
</dbReference>
<evidence type="ECO:0000256" key="4">
    <source>
        <dbReference type="ARBA" id="ARBA00022833"/>
    </source>
</evidence>
<organism evidence="11 12">
    <name type="scientific">Strongylocentrotus purpuratus</name>
    <name type="common">Purple sea urchin</name>
    <dbReference type="NCBI Taxonomy" id="7668"/>
    <lineage>
        <taxon>Eukaryota</taxon>
        <taxon>Metazoa</taxon>
        <taxon>Echinodermata</taxon>
        <taxon>Eleutherozoa</taxon>
        <taxon>Echinozoa</taxon>
        <taxon>Echinoidea</taxon>
        <taxon>Euechinoidea</taxon>
        <taxon>Echinacea</taxon>
        <taxon>Camarodonta</taxon>
        <taxon>Echinidea</taxon>
        <taxon>Strongylocentrotidae</taxon>
        <taxon>Strongylocentrotus</taxon>
    </lineage>
</organism>
<sequence length="149" mass="16791">MEGKRSSSGRQKRVSRSPEANYWDCSVCTYRNRSEAFKCEMCDVRKGTSTRKPRLNAQLVAQQRAQQFMAPGTGLHQPKHLRKQGLSQRKNRPRLKNVDRSTAISTQVVVNDVPVIITEYREKAHTKVSPDSDDNTSSGDQTTNNVNGV</sequence>
<evidence type="ECO:0000256" key="3">
    <source>
        <dbReference type="ARBA" id="ARBA00022771"/>
    </source>
</evidence>
<feature type="region of interest" description="Disordered" evidence="9">
    <location>
        <begin position="70"/>
        <end position="100"/>
    </location>
</feature>
<dbReference type="Pfam" id="PF00641">
    <property type="entry name" value="Zn_ribbon_RanBP"/>
    <property type="match status" value="1"/>
</dbReference>
<dbReference type="InterPro" id="IPR039958">
    <property type="entry name" value="RYBP/YAF2"/>
</dbReference>
<dbReference type="FunCoup" id="A0A7M7R9J3">
    <property type="interactions" value="1368"/>
</dbReference>
<reference evidence="11" key="2">
    <citation type="submission" date="2021-01" db="UniProtKB">
        <authorList>
            <consortium name="EnsemblMetazoa"/>
        </authorList>
    </citation>
    <scope>IDENTIFICATION</scope>
</reference>
<evidence type="ECO:0000256" key="1">
    <source>
        <dbReference type="ARBA" id="ARBA00004123"/>
    </source>
</evidence>
<dbReference type="GO" id="GO:0045893">
    <property type="term" value="P:positive regulation of DNA-templated transcription"/>
    <property type="evidence" value="ECO:0007669"/>
    <property type="project" value="InterPro"/>
</dbReference>
<reference evidence="12" key="1">
    <citation type="submission" date="2015-02" db="EMBL/GenBank/DDBJ databases">
        <title>Genome sequencing for Strongylocentrotus purpuratus.</title>
        <authorList>
            <person name="Murali S."/>
            <person name="Liu Y."/>
            <person name="Vee V."/>
            <person name="English A."/>
            <person name="Wang M."/>
            <person name="Skinner E."/>
            <person name="Han Y."/>
            <person name="Muzny D.M."/>
            <person name="Worley K.C."/>
            <person name="Gibbs R.A."/>
        </authorList>
    </citation>
    <scope>NUCLEOTIDE SEQUENCE</scope>
</reference>
<evidence type="ECO:0000256" key="6">
    <source>
        <dbReference type="ARBA" id="ARBA00023163"/>
    </source>
</evidence>
<dbReference type="InParanoid" id="A0A7M7R9J3"/>
<proteinExistence type="predicted"/>
<dbReference type="InterPro" id="IPR036443">
    <property type="entry name" value="Znf_RanBP2_sf"/>
</dbReference>
<evidence type="ECO:0000256" key="7">
    <source>
        <dbReference type="ARBA" id="ARBA00023242"/>
    </source>
</evidence>
<protein>
    <recommendedName>
        <fullName evidence="10">RanBP2-type domain-containing protein</fullName>
    </recommendedName>
</protein>